<evidence type="ECO:0000256" key="2">
    <source>
        <dbReference type="SAM" id="Phobius"/>
    </source>
</evidence>
<dbReference type="AlphaFoldDB" id="A0A0C2JG64"/>
<feature type="transmembrane region" description="Helical" evidence="2">
    <location>
        <begin position="131"/>
        <end position="153"/>
    </location>
</feature>
<name>A0A0C2JG64_9ACTN</name>
<protein>
    <recommendedName>
        <fullName evidence="5">DUF2269 domain-containing protein</fullName>
    </recommendedName>
</protein>
<feature type="transmembrane region" description="Helical" evidence="2">
    <location>
        <begin position="56"/>
        <end position="77"/>
    </location>
</feature>
<feature type="region of interest" description="Disordered" evidence="1">
    <location>
        <begin position="161"/>
        <end position="186"/>
    </location>
</feature>
<dbReference type="RefSeq" id="WP_040274677.1">
    <property type="nucleotide sequence ID" value="NZ_JROO01000031.1"/>
</dbReference>
<gene>
    <name evidence="3" type="ORF">LP52_16305</name>
</gene>
<accession>A0A0C2JG64</accession>
<feature type="transmembrane region" description="Helical" evidence="2">
    <location>
        <begin position="89"/>
        <end position="111"/>
    </location>
</feature>
<reference evidence="4" key="1">
    <citation type="journal article" date="2015" name="Chem. Biol.">
        <title>Structure, bioactivity, and resistance mechanism of streptomonomicin, an unusual lasso Peptide from an understudied halophilic actinomycete.</title>
        <authorList>
            <person name="Metelev M."/>
            <person name="Tietz J.I."/>
            <person name="Melby J.O."/>
            <person name="Blair P.M."/>
            <person name="Zhu L."/>
            <person name="Livnat I."/>
            <person name="Severinov K."/>
            <person name="Mitchell D.A."/>
        </authorList>
    </citation>
    <scope>NUCLEOTIDE SEQUENCE [LARGE SCALE GENOMIC DNA]</scope>
    <source>
        <strain evidence="4">YIM 90003</strain>
    </source>
</reference>
<dbReference type="EMBL" id="JROO01000031">
    <property type="protein sequence ID" value="KIH97900.1"/>
    <property type="molecule type" value="Genomic_DNA"/>
</dbReference>
<organism evidence="3 4">
    <name type="scientific">Streptomonospora alba</name>
    <dbReference type="NCBI Taxonomy" id="183763"/>
    <lineage>
        <taxon>Bacteria</taxon>
        <taxon>Bacillati</taxon>
        <taxon>Actinomycetota</taxon>
        <taxon>Actinomycetes</taxon>
        <taxon>Streptosporangiales</taxon>
        <taxon>Nocardiopsidaceae</taxon>
        <taxon>Streptomonospora</taxon>
    </lineage>
</organism>
<sequence length="186" mass="19236">MRLRTGLPRKALLSVHVVVSVGWLGVHAGVLTLVAAGLAADAPQRAGALYGSAATLGWLLVPVLSLTALASGLVCALGTPWGLFRHYWVTAKLALTAVLVVGSNLRLMPATADLAEATRGGTVLPAYADRLSHVVALSVALSVLVAVTLLSTVKPFGRIRSRQGTRPAGATRRPGTFMRASANASR</sequence>
<keyword evidence="2" id="KW-0812">Transmembrane</keyword>
<evidence type="ECO:0000313" key="4">
    <source>
        <dbReference type="Proteomes" id="UP000031675"/>
    </source>
</evidence>
<keyword evidence="2" id="KW-1133">Transmembrane helix</keyword>
<proteinExistence type="predicted"/>
<feature type="transmembrane region" description="Helical" evidence="2">
    <location>
        <begin position="12"/>
        <end position="36"/>
    </location>
</feature>
<evidence type="ECO:0000256" key="1">
    <source>
        <dbReference type="SAM" id="MobiDB-lite"/>
    </source>
</evidence>
<keyword evidence="2" id="KW-0472">Membrane</keyword>
<dbReference type="Proteomes" id="UP000031675">
    <property type="component" value="Unassembled WGS sequence"/>
</dbReference>
<evidence type="ECO:0000313" key="3">
    <source>
        <dbReference type="EMBL" id="KIH97900.1"/>
    </source>
</evidence>
<keyword evidence="4" id="KW-1185">Reference proteome</keyword>
<dbReference type="STRING" id="183763.LP52_16305"/>
<evidence type="ECO:0008006" key="5">
    <source>
        <dbReference type="Google" id="ProtNLM"/>
    </source>
</evidence>
<comment type="caution">
    <text evidence="3">The sequence shown here is derived from an EMBL/GenBank/DDBJ whole genome shotgun (WGS) entry which is preliminary data.</text>
</comment>